<evidence type="ECO:0000256" key="9">
    <source>
        <dbReference type="SAM" id="Phobius"/>
    </source>
</evidence>
<dbReference type="EMBL" id="PVBT01000001">
    <property type="protein sequence ID" value="PRD58242.1"/>
    <property type="molecule type" value="Genomic_DNA"/>
</dbReference>
<dbReference type="PANTHER" id="PTHR33362">
    <property type="entry name" value="SIALIC ACID TRAP TRANSPORTER PERMEASE PROTEIN SIAT-RELATED"/>
    <property type="match status" value="1"/>
</dbReference>
<dbReference type="InterPro" id="IPR055348">
    <property type="entry name" value="DctQ"/>
</dbReference>
<feature type="transmembrane region" description="Helical" evidence="9">
    <location>
        <begin position="291"/>
        <end position="321"/>
    </location>
</feature>
<dbReference type="Pfam" id="PF04290">
    <property type="entry name" value="DctQ"/>
    <property type="match status" value="1"/>
</dbReference>
<proteinExistence type="predicted"/>
<reference evidence="12 13" key="1">
    <citation type="submission" date="2018-02" db="EMBL/GenBank/DDBJ databases">
        <title>The draft genome of Phyllobacterium myrsinacearum DSM5892.</title>
        <authorList>
            <person name="Li L."/>
            <person name="Liu L."/>
            <person name="Zhang X."/>
            <person name="Wang T."/>
        </authorList>
    </citation>
    <scope>NUCLEOTIDE SEQUENCE [LARGE SCALE GENOMIC DNA]</scope>
    <source>
        <strain evidence="12 13">DSM 5892</strain>
    </source>
</reference>
<sequence length="625" mass="65046">MSVEAALPTAHAPAVRGAPFVGALLRTVEILAAIALAADLALVIIAVLWRFAFNDTILWADEVARMLLIAVAFLGGAAAVAKGNHVGIRILRDKLAPHHASRVEAAGLWIELGVTLAVAVFAIEYCESASTQVTSTGLPQNLFMYPLVAGGFCMAIFTAARLLAYPKTDIAMGLAGLLVLAGAVTLWTTLLPDHAPSPLVLMLGGFAICLSSGIPIAFSLCVGALLYILGDGFIPFAVFAQQASSGIDNFVLLAVPFFVLTGLAMEVNGMSVRLIELLRRGVGERKGGLNIVTILSMVLFSGISGSKLADVTAVGTVMIPAMRRSGHDPSEGVALLAASAVMAETIPPCINLIILGYVANLSIGGLFAAGIYPAILMAGALILGVVIFSKKAPPAPVETSGRSLNNLMWSSAVSLGVIVIIFGGYRSGFATATEIGAFAVAYALLVGRLVFRELTWRSTVHLFIRSATLAGMILFVVAASQTVAFSLTIDQVPHMLAEAMINLSHGAGSWAFTIASILILIVMGAALEGAPALIIFGPLLIPVAQSFGIHPLHYGIVLIVAMGLGLFAPPLGLGLYTSCAVGGVSLEATVKPIAKYLAILFVCLLLIAFIPDITLSLPRYMGFVH</sequence>
<protein>
    <submittedName>
        <fullName evidence="12">ABC transporter permease</fullName>
    </submittedName>
</protein>
<evidence type="ECO:0000256" key="3">
    <source>
        <dbReference type="ARBA" id="ARBA00022475"/>
    </source>
</evidence>
<feature type="transmembrane region" description="Helical" evidence="9">
    <location>
        <begin position="463"/>
        <end position="489"/>
    </location>
</feature>
<dbReference type="Proteomes" id="UP000238563">
    <property type="component" value="Unassembled WGS sequence"/>
</dbReference>
<feature type="domain" description="Tripartite ATP-independent periplasmic transporters DctQ component" evidence="10">
    <location>
        <begin position="41"/>
        <end position="163"/>
    </location>
</feature>
<dbReference type="AlphaFoldDB" id="A0A2S9JYD6"/>
<feature type="transmembrane region" description="Helical" evidence="9">
    <location>
        <begin position="102"/>
        <end position="123"/>
    </location>
</feature>
<dbReference type="InterPro" id="IPR004681">
    <property type="entry name" value="TRAP_DctM"/>
</dbReference>
<dbReference type="OrthoDB" id="9790209at2"/>
<keyword evidence="4 8" id="KW-0997">Cell inner membrane</keyword>
<evidence type="ECO:0000256" key="4">
    <source>
        <dbReference type="ARBA" id="ARBA00022519"/>
    </source>
</evidence>
<gene>
    <name evidence="12" type="ORF">C5750_03685</name>
</gene>
<dbReference type="GO" id="GO:0022857">
    <property type="term" value="F:transmembrane transporter activity"/>
    <property type="evidence" value="ECO:0007669"/>
    <property type="project" value="UniProtKB-UniRule"/>
</dbReference>
<keyword evidence="6 9" id="KW-1133">Transmembrane helix</keyword>
<evidence type="ECO:0000259" key="11">
    <source>
        <dbReference type="Pfam" id="PF06808"/>
    </source>
</evidence>
<comment type="function">
    <text evidence="8">Part of the tripartite ATP-independent periplasmic (TRAP) transport system.</text>
</comment>
<keyword evidence="5 9" id="KW-0812">Transmembrane</keyword>
<evidence type="ECO:0000256" key="5">
    <source>
        <dbReference type="ARBA" id="ARBA00022692"/>
    </source>
</evidence>
<comment type="subcellular location">
    <subcellularLocation>
        <location evidence="1 8">Cell inner membrane</location>
        <topology evidence="1 8">Multi-pass membrane protein</topology>
    </subcellularLocation>
</comment>
<feature type="transmembrane region" description="Helical" evidence="9">
    <location>
        <begin position="365"/>
        <end position="387"/>
    </location>
</feature>
<accession>A0A2S9JYD6</accession>
<feature type="transmembrane region" description="Helical" evidence="9">
    <location>
        <begin position="170"/>
        <end position="190"/>
    </location>
</feature>
<dbReference type="RefSeq" id="WP_105732482.1">
    <property type="nucleotide sequence ID" value="NZ_PVBT01000001.1"/>
</dbReference>
<dbReference type="PANTHER" id="PTHR33362:SF2">
    <property type="entry name" value="TRAP TRANSPORTER LARGE PERMEASE PROTEIN"/>
    <property type="match status" value="1"/>
</dbReference>
<organism evidence="12 13">
    <name type="scientific">Phyllobacterium myrsinacearum</name>
    <dbReference type="NCBI Taxonomy" id="28101"/>
    <lineage>
        <taxon>Bacteria</taxon>
        <taxon>Pseudomonadati</taxon>
        <taxon>Pseudomonadota</taxon>
        <taxon>Alphaproteobacteria</taxon>
        <taxon>Hyphomicrobiales</taxon>
        <taxon>Phyllobacteriaceae</taxon>
        <taxon>Phyllobacterium</taxon>
    </lineage>
</organism>
<dbReference type="InterPro" id="IPR010656">
    <property type="entry name" value="DctM"/>
</dbReference>
<comment type="caution">
    <text evidence="12">The sequence shown here is derived from an EMBL/GenBank/DDBJ whole genome shotgun (WGS) entry which is preliminary data.</text>
</comment>
<feature type="transmembrane region" description="Helical" evidence="9">
    <location>
        <begin position="202"/>
        <end position="229"/>
    </location>
</feature>
<evidence type="ECO:0000256" key="8">
    <source>
        <dbReference type="RuleBase" id="RU369079"/>
    </source>
</evidence>
<feature type="transmembrane region" description="Helical" evidence="9">
    <location>
        <begin position="552"/>
        <end position="576"/>
    </location>
</feature>
<keyword evidence="3" id="KW-1003">Cell membrane</keyword>
<feature type="transmembrane region" description="Helical" evidence="9">
    <location>
        <begin position="250"/>
        <end position="271"/>
    </location>
</feature>
<feature type="transmembrane region" description="Helical" evidence="9">
    <location>
        <begin position="407"/>
        <end position="425"/>
    </location>
</feature>
<feature type="transmembrane region" description="Helical" evidence="9">
    <location>
        <begin position="30"/>
        <end position="51"/>
    </location>
</feature>
<keyword evidence="2 8" id="KW-0813">Transport</keyword>
<feature type="transmembrane region" description="Helical" evidence="9">
    <location>
        <begin position="596"/>
        <end position="617"/>
    </location>
</feature>
<evidence type="ECO:0000313" key="12">
    <source>
        <dbReference type="EMBL" id="PRD58242.1"/>
    </source>
</evidence>
<feature type="transmembrane region" description="Helical" evidence="9">
    <location>
        <begin position="431"/>
        <end position="451"/>
    </location>
</feature>
<feature type="transmembrane region" description="Helical" evidence="9">
    <location>
        <begin position="143"/>
        <end position="163"/>
    </location>
</feature>
<evidence type="ECO:0000313" key="13">
    <source>
        <dbReference type="Proteomes" id="UP000238563"/>
    </source>
</evidence>
<keyword evidence="13" id="KW-1185">Reference proteome</keyword>
<evidence type="ECO:0000256" key="6">
    <source>
        <dbReference type="ARBA" id="ARBA00022989"/>
    </source>
</evidence>
<evidence type="ECO:0000256" key="7">
    <source>
        <dbReference type="ARBA" id="ARBA00023136"/>
    </source>
</evidence>
<feature type="transmembrane region" description="Helical" evidence="9">
    <location>
        <begin position="63"/>
        <end position="81"/>
    </location>
</feature>
<feature type="transmembrane region" description="Helical" evidence="9">
    <location>
        <begin position="333"/>
        <end position="359"/>
    </location>
</feature>
<evidence type="ECO:0000259" key="10">
    <source>
        <dbReference type="Pfam" id="PF04290"/>
    </source>
</evidence>
<dbReference type="NCBIfam" id="TIGR00786">
    <property type="entry name" value="dctM"/>
    <property type="match status" value="1"/>
</dbReference>
<dbReference type="GO" id="GO:0005886">
    <property type="term" value="C:plasma membrane"/>
    <property type="evidence" value="ECO:0007669"/>
    <property type="project" value="UniProtKB-SubCell"/>
</dbReference>
<evidence type="ECO:0000256" key="2">
    <source>
        <dbReference type="ARBA" id="ARBA00022448"/>
    </source>
</evidence>
<evidence type="ECO:0000256" key="1">
    <source>
        <dbReference type="ARBA" id="ARBA00004429"/>
    </source>
</evidence>
<dbReference type="Pfam" id="PF06808">
    <property type="entry name" value="DctM"/>
    <property type="match status" value="1"/>
</dbReference>
<feature type="domain" description="TRAP C4-dicarboxylate transport system permease DctM subunit" evidence="11">
    <location>
        <begin position="203"/>
        <end position="612"/>
    </location>
</feature>
<name>A0A2S9JYD6_9HYPH</name>
<keyword evidence="7 9" id="KW-0472">Membrane</keyword>
<feature type="transmembrane region" description="Helical" evidence="9">
    <location>
        <begin position="509"/>
        <end position="540"/>
    </location>
</feature>